<feature type="transmembrane region" description="Helical" evidence="1">
    <location>
        <begin position="9"/>
        <end position="25"/>
    </location>
</feature>
<organism evidence="2 3">
    <name type="scientific">Candidatus Iainarchaeum sp</name>
    <dbReference type="NCBI Taxonomy" id="3101447"/>
    <lineage>
        <taxon>Archaea</taxon>
        <taxon>Candidatus Iainarchaeota</taxon>
        <taxon>Candidatus Iainarchaeia</taxon>
        <taxon>Candidatus Iainarchaeales</taxon>
        <taxon>Candidatus Iainarchaeaceae</taxon>
        <taxon>Candidatus Iainarchaeum</taxon>
    </lineage>
</organism>
<evidence type="ECO:0000313" key="2">
    <source>
        <dbReference type="EMBL" id="NMA44521.1"/>
    </source>
</evidence>
<gene>
    <name evidence="2" type="ORF">GX950_01765</name>
</gene>
<evidence type="ECO:0000313" key="3">
    <source>
        <dbReference type="Proteomes" id="UP000526302"/>
    </source>
</evidence>
<dbReference type="Proteomes" id="UP000526302">
    <property type="component" value="Unassembled WGS sequence"/>
</dbReference>
<accession>A0A7K4BZF4</accession>
<keyword evidence="1" id="KW-0472">Membrane</keyword>
<name>A0A7K4BZF4_9ARCH</name>
<evidence type="ECO:0000256" key="1">
    <source>
        <dbReference type="SAM" id="Phobius"/>
    </source>
</evidence>
<dbReference type="InterPro" id="IPR037997">
    <property type="entry name" value="Dgk1-like"/>
</dbReference>
<dbReference type="PANTHER" id="PTHR31303">
    <property type="entry name" value="CTP-DEPENDENT DIACYLGLYCEROL KINASE 1"/>
    <property type="match status" value="1"/>
</dbReference>
<reference evidence="2 3" key="1">
    <citation type="journal article" date="2020" name="Biotechnol. Biofuels">
        <title>New insights from the biogas microbiome by comprehensive genome-resolved metagenomics of nearly 1600 species originating from multiple anaerobic digesters.</title>
        <authorList>
            <person name="Campanaro S."/>
            <person name="Treu L."/>
            <person name="Rodriguez-R L.M."/>
            <person name="Kovalovszki A."/>
            <person name="Ziels R.M."/>
            <person name="Maus I."/>
            <person name="Zhu X."/>
            <person name="Kougias P.G."/>
            <person name="Basile A."/>
            <person name="Luo G."/>
            <person name="Schluter A."/>
            <person name="Konstantinidis K.T."/>
            <person name="Angelidaki I."/>
        </authorList>
    </citation>
    <scope>NUCLEOTIDE SEQUENCE [LARGE SCALE GENOMIC DNA]</scope>
    <source>
        <strain evidence="2">AS22ysBPME_79</strain>
    </source>
</reference>
<feature type="transmembrane region" description="Helical" evidence="1">
    <location>
        <begin position="31"/>
        <end position="52"/>
    </location>
</feature>
<comment type="caution">
    <text evidence="2">The sequence shown here is derived from an EMBL/GenBank/DDBJ whole genome shotgun (WGS) entry which is preliminary data.</text>
</comment>
<evidence type="ECO:0008006" key="4">
    <source>
        <dbReference type="Google" id="ProtNLM"/>
    </source>
</evidence>
<feature type="transmembrane region" description="Helical" evidence="1">
    <location>
        <begin position="97"/>
        <end position="115"/>
    </location>
</feature>
<proteinExistence type="predicted"/>
<dbReference type="GO" id="GO:0004143">
    <property type="term" value="F:ATP-dependent diacylglycerol kinase activity"/>
    <property type="evidence" value="ECO:0007669"/>
    <property type="project" value="InterPro"/>
</dbReference>
<sequence>MKKELVRKFFHIFFGTLILFIIYLLDTEKSFYLLLAITTIGIVLSYLIKIGVKIKPLTTIINYVQRKQEKNTPGKAAIMFFLSSIIILFLFQQEKMIIIAILAVQIYADGFAAIFGKKFGKIKIFEKKTWAGTSTFFIISFFCLIHFFDPIYTLILSLIATIIEVLPIDDNLGVPLGLGIVIKLNQFIL</sequence>
<keyword evidence="1" id="KW-1133">Transmembrane helix</keyword>
<feature type="transmembrane region" description="Helical" evidence="1">
    <location>
        <begin position="73"/>
        <end position="91"/>
    </location>
</feature>
<dbReference type="AlphaFoldDB" id="A0A7K4BZF4"/>
<protein>
    <recommendedName>
        <fullName evidence="4">Phosphatidate cytidylyltransferase</fullName>
    </recommendedName>
</protein>
<keyword evidence="1" id="KW-0812">Transmembrane</keyword>
<dbReference type="EMBL" id="JAAZKV010000012">
    <property type="protein sequence ID" value="NMA44521.1"/>
    <property type="molecule type" value="Genomic_DNA"/>
</dbReference>
<feature type="transmembrane region" description="Helical" evidence="1">
    <location>
        <begin position="136"/>
        <end position="163"/>
    </location>
</feature>
<dbReference type="PANTHER" id="PTHR31303:SF1">
    <property type="entry name" value="CTP-DEPENDENT DIACYLGLYCEROL KINASE 1"/>
    <property type="match status" value="1"/>
</dbReference>